<keyword evidence="8" id="KW-1185">Reference proteome</keyword>
<dbReference type="SUPFAM" id="SSF88713">
    <property type="entry name" value="Glycoside hydrolase/deacetylase"/>
    <property type="match status" value="1"/>
</dbReference>
<protein>
    <recommendedName>
        <fullName evidence="4">chitin deacetylase</fullName>
        <ecNumber evidence="4">3.5.1.41</ecNumber>
    </recommendedName>
</protein>
<keyword evidence="7" id="KW-0378">Hydrolase</keyword>
<dbReference type="OrthoDB" id="3162524at2759"/>
<keyword evidence="2" id="KW-0624">Polysaccharide degradation</keyword>
<evidence type="ECO:0000256" key="2">
    <source>
        <dbReference type="ARBA" id="ARBA00023024"/>
    </source>
</evidence>
<name>A0A6A6SU85_9PLEO</name>
<keyword evidence="2" id="KW-0146">Chitin degradation</keyword>
<dbReference type="PROSITE" id="PS51677">
    <property type="entry name" value="NODB"/>
    <property type="match status" value="1"/>
</dbReference>
<dbReference type="EMBL" id="MU004470">
    <property type="protein sequence ID" value="KAF2650008.1"/>
    <property type="molecule type" value="Genomic_DNA"/>
</dbReference>
<dbReference type="InterPro" id="IPR002509">
    <property type="entry name" value="NODB_dom"/>
</dbReference>
<dbReference type="PANTHER" id="PTHR10587">
    <property type="entry name" value="GLYCOSYL TRANSFERASE-RELATED"/>
    <property type="match status" value="1"/>
</dbReference>
<dbReference type="Proteomes" id="UP000799324">
    <property type="component" value="Unassembled WGS sequence"/>
</dbReference>
<dbReference type="GO" id="GO:0005975">
    <property type="term" value="P:carbohydrate metabolic process"/>
    <property type="evidence" value="ECO:0007669"/>
    <property type="project" value="InterPro"/>
</dbReference>
<keyword evidence="3" id="KW-0170">Cobalt</keyword>
<reference evidence="7" key="1">
    <citation type="journal article" date="2020" name="Stud. Mycol.">
        <title>101 Dothideomycetes genomes: a test case for predicting lifestyles and emergence of pathogens.</title>
        <authorList>
            <person name="Haridas S."/>
            <person name="Albert R."/>
            <person name="Binder M."/>
            <person name="Bloem J."/>
            <person name="Labutti K."/>
            <person name="Salamov A."/>
            <person name="Andreopoulos B."/>
            <person name="Baker S."/>
            <person name="Barry K."/>
            <person name="Bills G."/>
            <person name="Bluhm B."/>
            <person name="Cannon C."/>
            <person name="Castanera R."/>
            <person name="Culley D."/>
            <person name="Daum C."/>
            <person name="Ezra D."/>
            <person name="Gonzalez J."/>
            <person name="Henrissat B."/>
            <person name="Kuo A."/>
            <person name="Liang C."/>
            <person name="Lipzen A."/>
            <person name="Lutzoni F."/>
            <person name="Magnuson J."/>
            <person name="Mondo S."/>
            <person name="Nolan M."/>
            <person name="Ohm R."/>
            <person name="Pangilinan J."/>
            <person name="Park H.-J."/>
            <person name="Ramirez L."/>
            <person name="Alfaro M."/>
            <person name="Sun H."/>
            <person name="Tritt A."/>
            <person name="Yoshinaga Y."/>
            <person name="Zwiers L.-H."/>
            <person name="Turgeon B."/>
            <person name="Goodwin S."/>
            <person name="Spatafora J."/>
            <person name="Crous P."/>
            <person name="Grigoriev I."/>
        </authorList>
    </citation>
    <scope>NUCLEOTIDE SEQUENCE</scope>
    <source>
        <strain evidence="7">CBS 122681</strain>
    </source>
</reference>
<dbReference type="InterPro" id="IPR050248">
    <property type="entry name" value="Polysacc_deacetylase_ArnD"/>
</dbReference>
<dbReference type="AlphaFoldDB" id="A0A6A6SU85"/>
<evidence type="ECO:0000313" key="8">
    <source>
        <dbReference type="Proteomes" id="UP000799324"/>
    </source>
</evidence>
<dbReference type="GO" id="GO:0009272">
    <property type="term" value="P:fungal-type cell wall biogenesis"/>
    <property type="evidence" value="ECO:0007669"/>
    <property type="project" value="UniProtKB-ARBA"/>
</dbReference>
<evidence type="ECO:0000259" key="6">
    <source>
        <dbReference type="PROSITE" id="PS51677"/>
    </source>
</evidence>
<dbReference type="Pfam" id="PF01522">
    <property type="entry name" value="Polysacc_deac_1"/>
    <property type="match status" value="1"/>
</dbReference>
<dbReference type="GO" id="GO:0004099">
    <property type="term" value="F:chitin deacetylase activity"/>
    <property type="evidence" value="ECO:0007669"/>
    <property type="project" value="UniProtKB-EC"/>
</dbReference>
<organism evidence="7 8">
    <name type="scientific">Lophiostoma macrostomum CBS 122681</name>
    <dbReference type="NCBI Taxonomy" id="1314788"/>
    <lineage>
        <taxon>Eukaryota</taxon>
        <taxon>Fungi</taxon>
        <taxon>Dikarya</taxon>
        <taxon>Ascomycota</taxon>
        <taxon>Pezizomycotina</taxon>
        <taxon>Dothideomycetes</taxon>
        <taxon>Pleosporomycetidae</taxon>
        <taxon>Pleosporales</taxon>
        <taxon>Lophiostomataceae</taxon>
        <taxon>Lophiostoma</taxon>
    </lineage>
</organism>
<comment type="cofactor">
    <cofactor evidence="1">
        <name>Co(2+)</name>
        <dbReference type="ChEBI" id="CHEBI:48828"/>
    </cofactor>
</comment>
<comment type="catalytic activity">
    <reaction evidence="5">
        <text>[(1-&gt;4)-N-acetyl-beta-D-glucosaminyl](n) + n H2O = chitosan + n acetate</text>
        <dbReference type="Rhea" id="RHEA:10464"/>
        <dbReference type="Rhea" id="RHEA-COMP:9593"/>
        <dbReference type="Rhea" id="RHEA-COMP:9597"/>
        <dbReference type="ChEBI" id="CHEBI:15377"/>
        <dbReference type="ChEBI" id="CHEBI:17029"/>
        <dbReference type="ChEBI" id="CHEBI:30089"/>
        <dbReference type="ChEBI" id="CHEBI:57704"/>
        <dbReference type="EC" id="3.5.1.41"/>
    </reaction>
    <physiologicalReaction direction="left-to-right" evidence="5">
        <dbReference type="Rhea" id="RHEA:10465"/>
    </physiologicalReaction>
</comment>
<dbReference type="Gene3D" id="3.20.20.370">
    <property type="entry name" value="Glycoside hydrolase/deacetylase"/>
    <property type="match status" value="1"/>
</dbReference>
<feature type="domain" description="NodB homology" evidence="6">
    <location>
        <begin position="14"/>
        <end position="297"/>
    </location>
</feature>
<sequence length="297" mass="33724">MSTTQAEWPNGTRTAIVLTIDNMGEAADLDRGLWPEHEPVGKHFSVVEVLPKFLAILKKYDVKATYFIESWNLSIYRDAIAKKIAGAGHEIGWHAWRHEAWSKLKDADAEKANFARSFGSNDGITIMYKGFRPPGGIIHGERTLKLCVDYGLQYISPAGFDASIVELDDGTRSIILLPFRWTTVDAYFYMETFAKLRTIKGELPEEPQPPEVLKQGFITQVDRAITDGGYLSLLFHPFLNAQHERLQVFEEIVRYLAEKRDRGDIWLARCCDVTEWINAHPSLVPSGSPVLDEITWR</sequence>
<dbReference type="GO" id="GO:0006032">
    <property type="term" value="P:chitin catabolic process"/>
    <property type="evidence" value="ECO:0007669"/>
    <property type="project" value="UniProtKB-KW"/>
</dbReference>
<dbReference type="EC" id="3.5.1.41" evidence="4"/>
<evidence type="ECO:0000256" key="4">
    <source>
        <dbReference type="ARBA" id="ARBA00024056"/>
    </source>
</evidence>
<dbReference type="InterPro" id="IPR011330">
    <property type="entry name" value="Glyco_hydro/deAcase_b/a-brl"/>
</dbReference>
<keyword evidence="2" id="KW-0119">Carbohydrate metabolism</keyword>
<evidence type="ECO:0000256" key="5">
    <source>
        <dbReference type="ARBA" id="ARBA00048494"/>
    </source>
</evidence>
<gene>
    <name evidence="7" type="ORF">K491DRAFT_609652</name>
</gene>
<evidence type="ECO:0000256" key="3">
    <source>
        <dbReference type="ARBA" id="ARBA00023285"/>
    </source>
</evidence>
<proteinExistence type="predicted"/>
<accession>A0A6A6SU85</accession>
<evidence type="ECO:0000313" key="7">
    <source>
        <dbReference type="EMBL" id="KAF2650008.1"/>
    </source>
</evidence>
<evidence type="ECO:0000256" key="1">
    <source>
        <dbReference type="ARBA" id="ARBA00001941"/>
    </source>
</evidence>